<keyword evidence="12" id="KW-0472">Membrane</keyword>
<proteinExistence type="predicted"/>
<accession>A0A444UJH0</accession>
<dbReference type="GO" id="GO:0005737">
    <property type="term" value="C:cytoplasm"/>
    <property type="evidence" value="ECO:0007669"/>
    <property type="project" value="TreeGrafter"/>
</dbReference>
<keyword evidence="3" id="KW-0479">Metal-binding</keyword>
<protein>
    <recommendedName>
        <fullName evidence="9">hypoxia-inducible factor-proline dioxygenase</fullName>
        <ecNumber evidence="9">1.14.11.29</ecNumber>
    </recommendedName>
</protein>
<evidence type="ECO:0000256" key="12">
    <source>
        <dbReference type="SAM" id="Phobius"/>
    </source>
</evidence>
<evidence type="ECO:0000256" key="3">
    <source>
        <dbReference type="ARBA" id="ARBA00022723"/>
    </source>
</evidence>
<dbReference type="InterPro" id="IPR005123">
    <property type="entry name" value="Oxoglu/Fe-dep_dioxygenase_dom"/>
</dbReference>
<dbReference type="PANTHER" id="PTHR12907:SF6">
    <property type="entry name" value="PROLYL HYDROXYLASE EGLN2"/>
    <property type="match status" value="1"/>
</dbReference>
<comment type="cofactor">
    <cofactor evidence="1">
        <name>L-ascorbate</name>
        <dbReference type="ChEBI" id="CHEBI:38290"/>
    </cofactor>
</comment>
<keyword evidence="7" id="KW-0408">Iron</keyword>
<gene>
    <name evidence="14" type="ORF">EOD39_0961</name>
</gene>
<evidence type="ECO:0000259" key="13">
    <source>
        <dbReference type="PROSITE" id="PS51471"/>
    </source>
</evidence>
<keyword evidence="8" id="KW-0539">Nucleus</keyword>
<feature type="compositionally biased region" description="Basic and acidic residues" evidence="11">
    <location>
        <begin position="9"/>
        <end position="23"/>
    </location>
</feature>
<evidence type="ECO:0000256" key="5">
    <source>
        <dbReference type="ARBA" id="ARBA00022964"/>
    </source>
</evidence>
<keyword evidence="6" id="KW-0560">Oxidoreductase</keyword>
<evidence type="ECO:0000256" key="8">
    <source>
        <dbReference type="ARBA" id="ARBA00023242"/>
    </source>
</evidence>
<keyword evidence="4" id="KW-0847">Vitamin C</keyword>
<dbReference type="GO" id="GO:0008198">
    <property type="term" value="F:ferrous iron binding"/>
    <property type="evidence" value="ECO:0007669"/>
    <property type="project" value="TreeGrafter"/>
</dbReference>
<evidence type="ECO:0000256" key="11">
    <source>
        <dbReference type="SAM" id="MobiDB-lite"/>
    </source>
</evidence>
<dbReference type="EC" id="1.14.11.29" evidence="9"/>
<dbReference type="PANTHER" id="PTHR12907">
    <property type="entry name" value="EGL NINE HOMOLOG-RELATED"/>
    <property type="match status" value="1"/>
</dbReference>
<feature type="transmembrane region" description="Helical" evidence="12">
    <location>
        <begin position="475"/>
        <end position="500"/>
    </location>
</feature>
<dbReference type="GO" id="GO:0071456">
    <property type="term" value="P:cellular response to hypoxia"/>
    <property type="evidence" value="ECO:0007669"/>
    <property type="project" value="TreeGrafter"/>
</dbReference>
<dbReference type="InterPro" id="IPR044862">
    <property type="entry name" value="Pro_4_hyd_alph_FE2OG_OXY"/>
</dbReference>
<dbReference type="GO" id="GO:0031418">
    <property type="term" value="F:L-ascorbic acid binding"/>
    <property type="evidence" value="ECO:0007669"/>
    <property type="project" value="UniProtKB-KW"/>
</dbReference>
<dbReference type="EMBL" id="SCEB01214448">
    <property type="protein sequence ID" value="RXM35330.1"/>
    <property type="molecule type" value="Genomic_DNA"/>
</dbReference>
<dbReference type="SMART" id="SM00702">
    <property type="entry name" value="P4Hc"/>
    <property type="match status" value="1"/>
</dbReference>
<dbReference type="AlphaFoldDB" id="A0A444UJH0"/>
<evidence type="ECO:0000256" key="7">
    <source>
        <dbReference type="ARBA" id="ARBA00023004"/>
    </source>
</evidence>
<evidence type="ECO:0000256" key="1">
    <source>
        <dbReference type="ARBA" id="ARBA00001961"/>
    </source>
</evidence>
<comment type="caution">
    <text evidence="14">The sequence shown here is derived from an EMBL/GenBank/DDBJ whole genome shotgun (WGS) entry which is preliminary data.</text>
</comment>
<name>A0A444UJH0_ACIRT</name>
<dbReference type="GO" id="GO:0160082">
    <property type="term" value="F:hypoxia-inducible factor-proline dioxygenase activity"/>
    <property type="evidence" value="ECO:0007669"/>
    <property type="project" value="UniProtKB-EC"/>
</dbReference>
<comment type="subcellular location">
    <subcellularLocation>
        <location evidence="2">Nucleus</location>
    </subcellularLocation>
</comment>
<feature type="transmembrane region" description="Helical" evidence="12">
    <location>
        <begin position="512"/>
        <end position="534"/>
    </location>
</feature>
<evidence type="ECO:0000256" key="10">
    <source>
        <dbReference type="ARBA" id="ARBA00049134"/>
    </source>
</evidence>
<evidence type="ECO:0000256" key="6">
    <source>
        <dbReference type="ARBA" id="ARBA00023002"/>
    </source>
</evidence>
<dbReference type="Pfam" id="PF13640">
    <property type="entry name" value="2OG-FeII_Oxy_3"/>
    <property type="match status" value="1"/>
</dbReference>
<evidence type="ECO:0000313" key="15">
    <source>
        <dbReference type="Proteomes" id="UP000289886"/>
    </source>
</evidence>
<keyword evidence="15" id="KW-1185">Reference proteome</keyword>
<keyword evidence="12" id="KW-0812">Transmembrane</keyword>
<comment type="catalytic activity">
    <reaction evidence="10">
        <text>L-prolyl-[hypoxia-inducible factor alpha subunit] + 2-oxoglutarate + O2 = trans-4-hydroxy-L-prolyl-[hypoxia-inducible factor alpha subunit] + succinate + CO2</text>
        <dbReference type="Rhea" id="RHEA:48400"/>
        <dbReference type="Rhea" id="RHEA-COMP:12093"/>
        <dbReference type="Rhea" id="RHEA-COMP:12094"/>
        <dbReference type="ChEBI" id="CHEBI:15379"/>
        <dbReference type="ChEBI" id="CHEBI:16526"/>
        <dbReference type="ChEBI" id="CHEBI:16810"/>
        <dbReference type="ChEBI" id="CHEBI:30031"/>
        <dbReference type="ChEBI" id="CHEBI:50342"/>
        <dbReference type="ChEBI" id="CHEBI:61965"/>
        <dbReference type="EC" id="1.14.11.29"/>
    </reaction>
</comment>
<dbReference type="InterPro" id="IPR006620">
    <property type="entry name" value="Pro_4_hyd_alph"/>
</dbReference>
<dbReference type="FunFam" id="2.60.120.620:FF:000005">
    <property type="entry name" value="Egl nine homolog 1"/>
    <property type="match status" value="1"/>
</dbReference>
<feature type="region of interest" description="Disordered" evidence="11">
    <location>
        <begin position="168"/>
        <end position="188"/>
    </location>
</feature>
<dbReference type="Proteomes" id="UP000289886">
    <property type="component" value="Unassembled WGS sequence"/>
</dbReference>
<evidence type="ECO:0000256" key="9">
    <source>
        <dbReference type="ARBA" id="ARBA00039004"/>
    </source>
</evidence>
<dbReference type="PROSITE" id="PS51471">
    <property type="entry name" value="FE2OG_OXY"/>
    <property type="match status" value="1"/>
</dbReference>
<keyword evidence="5" id="KW-0223">Dioxygenase</keyword>
<dbReference type="GO" id="GO:0005634">
    <property type="term" value="C:nucleus"/>
    <property type="evidence" value="ECO:0007669"/>
    <property type="project" value="UniProtKB-SubCell"/>
</dbReference>
<evidence type="ECO:0000256" key="4">
    <source>
        <dbReference type="ARBA" id="ARBA00022896"/>
    </source>
</evidence>
<dbReference type="InterPro" id="IPR051559">
    <property type="entry name" value="HIF_prolyl_hydroxylases"/>
</dbReference>
<evidence type="ECO:0000313" key="14">
    <source>
        <dbReference type="EMBL" id="RXM35330.1"/>
    </source>
</evidence>
<reference evidence="14 15" key="1">
    <citation type="submission" date="2019-01" db="EMBL/GenBank/DDBJ databases">
        <title>Draft Genome and Complete Hox-Cluster Characterization of the Sterlet Sturgeon (Acipenser ruthenus).</title>
        <authorList>
            <person name="Wei Q."/>
        </authorList>
    </citation>
    <scope>NUCLEOTIDE SEQUENCE [LARGE SCALE GENOMIC DNA]</scope>
    <source>
        <strain evidence="14">WHYD16114868_AA</strain>
        <tissue evidence="14">Blood</tissue>
    </source>
</reference>
<keyword evidence="12" id="KW-1133">Transmembrane helix</keyword>
<feature type="region of interest" description="Disordered" evidence="11">
    <location>
        <begin position="1"/>
        <end position="50"/>
    </location>
</feature>
<sequence length="564" mass="62282">MCNTTTTTSRDEHAEMENLEQRDLLSSCTPAEPERSFQRKTHQPRWLNSGETQLSQPQLCYLDAGAAMGVEGCVSSPVRTRQPPSCSAELFSSTGSQEPVSEIPVLKPRLEAGVPLLLNGTASTYNKPPHGVALLERDKNDWLLKRSRPLGNGDANYCLTVNGSGDPACPDGKRRRVESGDGEPSLENKDVVPNSQNHVNKNNVNTIKEGQASAARRLPSSDAMVRASPERTALDYIVPCMKCYGICIKDGFLGDELGSQVLQEVEALNQSGKFQNGQLVSQRTIPSRNIRGDQIVWVEGRESGCENIRLLMGRIDEVVMYSAMNGRLGGCVINGRTKAMVACYPGNGTGYVRHVDNPSGDGRCITCIYYLNKNWDVKVHGGLLQIFPESRTVVANIEPIFDRLLIFWSDRRNPHEVKPAYATRYAITVWYFDAKERAEAKEKYRLGFLSWFRNGLLATGIGVISYVQSDVGREAAYGFFILGGVCVSFGSASYIGNLFAVRRTMLLSLPAVLLNGLVVSSAALFWLCAVALYIGRLEVEIVREGEEECEDCNNDEEDRDKKDK</sequence>
<evidence type="ECO:0000256" key="2">
    <source>
        <dbReference type="ARBA" id="ARBA00004123"/>
    </source>
</evidence>
<feature type="transmembrane region" description="Helical" evidence="12">
    <location>
        <begin position="451"/>
        <end position="469"/>
    </location>
</feature>
<feature type="domain" description="Fe2OG dioxygenase" evidence="13">
    <location>
        <begin position="335"/>
        <end position="433"/>
    </location>
</feature>
<dbReference type="Gene3D" id="2.60.120.620">
    <property type="entry name" value="q2cbj1_9rhob like domain"/>
    <property type="match status" value="1"/>
</dbReference>
<organism evidence="14 15">
    <name type="scientific">Acipenser ruthenus</name>
    <name type="common">Sterlet sturgeon</name>
    <dbReference type="NCBI Taxonomy" id="7906"/>
    <lineage>
        <taxon>Eukaryota</taxon>
        <taxon>Metazoa</taxon>
        <taxon>Chordata</taxon>
        <taxon>Craniata</taxon>
        <taxon>Vertebrata</taxon>
        <taxon>Euteleostomi</taxon>
        <taxon>Actinopterygii</taxon>
        <taxon>Chondrostei</taxon>
        <taxon>Acipenseriformes</taxon>
        <taxon>Acipenseridae</taxon>
        <taxon>Acipenser</taxon>
    </lineage>
</organism>